<dbReference type="GO" id="GO:0004658">
    <property type="term" value="F:propionyl-CoA carboxylase activity"/>
    <property type="evidence" value="ECO:0007669"/>
    <property type="project" value="UniProtKB-ARBA"/>
</dbReference>
<proteinExistence type="inferred from homology"/>
<gene>
    <name evidence="5" type="ORF">SAMN05216283_103145</name>
</gene>
<dbReference type="GO" id="GO:0015977">
    <property type="term" value="P:carbon fixation"/>
    <property type="evidence" value="ECO:0007669"/>
    <property type="project" value="UniProtKB-ARBA"/>
</dbReference>
<comment type="similarity">
    <text evidence="1">Belongs to the AccD/PCCB family.</text>
</comment>
<reference evidence="5 6" key="1">
    <citation type="submission" date="2016-10" db="EMBL/GenBank/DDBJ databases">
        <authorList>
            <person name="de Groot N.N."/>
        </authorList>
    </citation>
    <scope>NUCLEOTIDE SEQUENCE [LARGE SCALE GENOMIC DNA]</scope>
    <source>
        <strain evidence="5 6">CGMCC 1.9156</strain>
    </source>
</reference>
<feature type="domain" description="CoA carboxyltransferase C-terminal" evidence="4">
    <location>
        <begin position="263"/>
        <end position="493"/>
    </location>
</feature>
<dbReference type="GO" id="GO:0003989">
    <property type="term" value="F:acetyl-CoA carboxylase activity"/>
    <property type="evidence" value="ECO:0007669"/>
    <property type="project" value="UniProtKB-ARBA"/>
</dbReference>
<evidence type="ECO:0000256" key="2">
    <source>
        <dbReference type="ARBA" id="ARBA00074538"/>
    </source>
</evidence>
<dbReference type="Pfam" id="PF01039">
    <property type="entry name" value="Carboxyl_trans"/>
    <property type="match status" value="1"/>
</dbReference>
<dbReference type="InterPro" id="IPR011763">
    <property type="entry name" value="COA_CT_C"/>
</dbReference>
<evidence type="ECO:0000313" key="5">
    <source>
        <dbReference type="EMBL" id="SFF21479.1"/>
    </source>
</evidence>
<evidence type="ECO:0000259" key="4">
    <source>
        <dbReference type="PROSITE" id="PS50989"/>
    </source>
</evidence>
<dbReference type="InterPro" id="IPR051047">
    <property type="entry name" value="AccD/PCCB"/>
</dbReference>
<evidence type="ECO:0000313" key="6">
    <source>
        <dbReference type="Proteomes" id="UP000198964"/>
    </source>
</evidence>
<dbReference type="FunFam" id="3.90.226.10:FF:000016">
    <property type="entry name" value="Propionyl-CoA carboxylase, beta subunit"/>
    <property type="match status" value="1"/>
</dbReference>
<dbReference type="InterPro" id="IPR011762">
    <property type="entry name" value="COA_CT_N"/>
</dbReference>
<dbReference type="PANTHER" id="PTHR43842:SF2">
    <property type="entry name" value="PROPIONYL-COA CARBOXYLASE BETA CHAIN, MITOCHONDRIAL"/>
    <property type="match status" value="1"/>
</dbReference>
<dbReference type="SUPFAM" id="SSF52096">
    <property type="entry name" value="ClpP/crotonase"/>
    <property type="match status" value="2"/>
</dbReference>
<dbReference type="Gene3D" id="3.90.226.10">
    <property type="entry name" value="2-enoyl-CoA Hydratase, Chain A, domain 1"/>
    <property type="match status" value="2"/>
</dbReference>
<dbReference type="FunFam" id="3.90.226.10:FF:000017">
    <property type="entry name" value="Propionyl-CoA carboxylase subunit beta 5"/>
    <property type="match status" value="1"/>
</dbReference>
<dbReference type="Proteomes" id="UP000198964">
    <property type="component" value="Unassembled WGS sequence"/>
</dbReference>
<dbReference type="GO" id="GO:0009317">
    <property type="term" value="C:acetyl-CoA carboxylase complex"/>
    <property type="evidence" value="ECO:0007669"/>
    <property type="project" value="UniProtKB-ARBA"/>
</dbReference>
<dbReference type="STRING" id="655355.SAMN05216283_103145"/>
<evidence type="ECO:0000259" key="3">
    <source>
        <dbReference type="PROSITE" id="PS50980"/>
    </source>
</evidence>
<evidence type="ECO:0000256" key="1">
    <source>
        <dbReference type="ARBA" id="ARBA00006102"/>
    </source>
</evidence>
<dbReference type="PROSITE" id="PS50989">
    <property type="entry name" value="COA_CT_CTER"/>
    <property type="match status" value="1"/>
</dbReference>
<feature type="domain" description="CoA carboxyltransferase N-terminal" evidence="3">
    <location>
        <begin position="3"/>
        <end position="259"/>
    </location>
</feature>
<dbReference type="InterPro" id="IPR034733">
    <property type="entry name" value="AcCoA_carboxyl_beta"/>
</dbReference>
<organism evidence="5 6">
    <name type="scientific">Sunxiuqinia elliptica</name>
    <dbReference type="NCBI Taxonomy" id="655355"/>
    <lineage>
        <taxon>Bacteria</taxon>
        <taxon>Pseudomonadati</taxon>
        <taxon>Bacteroidota</taxon>
        <taxon>Bacteroidia</taxon>
        <taxon>Marinilabiliales</taxon>
        <taxon>Prolixibacteraceae</taxon>
        <taxon>Sunxiuqinia</taxon>
    </lineage>
</organism>
<name>A0A1I2GWL4_9BACT</name>
<dbReference type="PROSITE" id="PS50980">
    <property type="entry name" value="COA_CT_NTER"/>
    <property type="match status" value="1"/>
</dbReference>
<dbReference type="EMBL" id="FONW01000003">
    <property type="protein sequence ID" value="SFF21479.1"/>
    <property type="molecule type" value="Genomic_DNA"/>
</dbReference>
<dbReference type="AlphaFoldDB" id="A0A1I2GWL4"/>
<sequence length="511" mass="55993">MDLKSKFEQFEQLNKEAEAGGGQERIEKQHAAGKKTARERIEELLDAGTFNEIDKFVTHRATDFGIDKKKYRGDGVVTGYGKIHGRLVYVFAQDFTVFGGTMSRSNADKIVKIQELAIKMGTPLIGLNDSGGARIQEGVQSLAGYADIFYNNVLSSGVIPQISTILGPCAGGAVYSPALTDFIFMVNETSHMFVTGPEVIKTVTHENVSKEDLGGAVTHSSKSGVAHFTGDNEEQTLMMVRELVSFIPSNNMEEPPVQTTTDPIDRKIEALNEVVPVDPNKPYDMKDIIFKIIDDEHFLEVQPNYAANIIIGFARFGGKSVGIVANQPAHLAGVLDINSSAKAARFVRFCDAFNIPLVTLVDVPGFLPGTQQEFGGIIKHGAKLLYAFAEATVPKITLITRKAYGGAYDVMSSKHIGGDINYAYPTAEIAVMGPEGAINILKRNITDEKEKAEAVEEYRDAFANPYRAASLGYIDEIIYPEDTREKIINALEMTHNKRKSNLPRKHGNIPL</sequence>
<dbReference type="PANTHER" id="PTHR43842">
    <property type="entry name" value="PROPIONYL-COA CARBOXYLASE BETA CHAIN"/>
    <property type="match status" value="1"/>
</dbReference>
<dbReference type="RefSeq" id="WP_093919572.1">
    <property type="nucleotide sequence ID" value="NZ_FONW01000003.1"/>
</dbReference>
<keyword evidence="6" id="KW-1185">Reference proteome</keyword>
<accession>A0A1I2GWL4</accession>
<dbReference type="InterPro" id="IPR029045">
    <property type="entry name" value="ClpP/crotonase-like_dom_sf"/>
</dbReference>
<protein>
    <recommendedName>
        <fullName evidence="2">Propionyl-CoA carboxylase beta chain</fullName>
    </recommendedName>
</protein>